<protein>
    <submittedName>
        <fullName evidence="4">Tripartite tricarboxylate transporter TctB family protein</fullName>
    </submittedName>
</protein>
<gene>
    <name evidence="3" type="ORF">DCP95_14595</name>
    <name evidence="4" type="ORF">RR49_01619</name>
</gene>
<keyword evidence="1" id="KW-0812">Transmembrane</keyword>
<keyword evidence="1" id="KW-0472">Membrane</keyword>
<evidence type="ECO:0000313" key="6">
    <source>
        <dbReference type="Proteomes" id="UP000257479"/>
    </source>
</evidence>
<dbReference type="AlphaFoldDB" id="A0A0F0LYY7"/>
<feature type="domain" description="DUF1468" evidence="2">
    <location>
        <begin position="27"/>
        <end position="169"/>
    </location>
</feature>
<name>A0A0F0LYY7_9MICO</name>
<dbReference type="EMBL" id="DMNG01000256">
    <property type="protein sequence ID" value="HAN25777.1"/>
    <property type="molecule type" value="Genomic_DNA"/>
</dbReference>
<dbReference type="Proteomes" id="UP000033451">
    <property type="component" value="Unassembled WGS sequence"/>
</dbReference>
<dbReference type="STRING" id="400772.RR49_01619"/>
<dbReference type="PATRIC" id="fig|400772.4.peg.1639"/>
<proteinExistence type="predicted"/>
<dbReference type="OrthoDB" id="5119225at2"/>
<feature type="transmembrane region" description="Helical" evidence="1">
    <location>
        <begin position="142"/>
        <end position="160"/>
    </location>
</feature>
<dbReference type="Pfam" id="PF07331">
    <property type="entry name" value="TctB"/>
    <property type="match status" value="1"/>
</dbReference>
<dbReference type="RefSeq" id="WP_048809088.1">
    <property type="nucleotide sequence ID" value="NZ_JYIY01000073.1"/>
</dbReference>
<feature type="transmembrane region" description="Helical" evidence="1">
    <location>
        <begin position="106"/>
        <end position="130"/>
    </location>
</feature>
<evidence type="ECO:0000313" key="4">
    <source>
        <dbReference type="EMBL" id="KJL36606.1"/>
    </source>
</evidence>
<dbReference type="EMBL" id="JYIY01000073">
    <property type="protein sequence ID" value="KJL36606.1"/>
    <property type="molecule type" value="Genomic_DNA"/>
</dbReference>
<evidence type="ECO:0000259" key="2">
    <source>
        <dbReference type="Pfam" id="PF07331"/>
    </source>
</evidence>
<evidence type="ECO:0000313" key="5">
    <source>
        <dbReference type="Proteomes" id="UP000033451"/>
    </source>
</evidence>
<dbReference type="Proteomes" id="UP000257479">
    <property type="component" value="Unassembled WGS sequence"/>
</dbReference>
<evidence type="ECO:0000313" key="3">
    <source>
        <dbReference type="EMBL" id="HAN25777.1"/>
    </source>
</evidence>
<reference evidence="4 5" key="1">
    <citation type="submission" date="2015-02" db="EMBL/GenBank/DDBJ databases">
        <title>Draft genome sequences of ten Microbacterium spp. with emphasis on heavy metal contaminated environments.</title>
        <authorList>
            <person name="Corretto E."/>
        </authorList>
    </citation>
    <scope>NUCLEOTIDE SEQUENCE [LARGE SCALE GENOMIC DNA]</scope>
    <source>
        <strain evidence="4 5">DSM 18659</strain>
    </source>
</reference>
<keyword evidence="5" id="KW-1185">Reference proteome</keyword>
<dbReference type="InterPro" id="IPR009936">
    <property type="entry name" value="DUF1468"/>
</dbReference>
<accession>A0A0F0LYY7</accession>
<feature type="transmembrane region" description="Helical" evidence="1">
    <location>
        <begin position="58"/>
        <end position="79"/>
    </location>
</feature>
<evidence type="ECO:0000256" key="1">
    <source>
        <dbReference type="SAM" id="Phobius"/>
    </source>
</evidence>
<comment type="caution">
    <text evidence="4">The sequence shown here is derived from an EMBL/GenBank/DDBJ whole genome shotgun (WGS) entry which is preliminary data.</text>
</comment>
<reference evidence="3 6" key="2">
    <citation type="journal article" date="2018" name="Nat. Biotechnol.">
        <title>A standardized bacterial taxonomy based on genome phylogeny substantially revises the tree of life.</title>
        <authorList>
            <person name="Parks D.H."/>
            <person name="Chuvochina M."/>
            <person name="Waite D.W."/>
            <person name="Rinke C."/>
            <person name="Skarshewski A."/>
            <person name="Chaumeil P.A."/>
            <person name="Hugenholtz P."/>
        </authorList>
    </citation>
    <scope>NUCLEOTIDE SEQUENCE [LARGE SCALE GENOMIC DNA]</scope>
    <source>
        <strain evidence="3">UBA9152</strain>
    </source>
</reference>
<sequence length="184" mass="19510">MTTDITPTSGAASPPRRWSGDRIGELVFAALVFGLGLYALIGAFAIRTPAGAQVGPRVFPYLVSALLIGAGTALIIGVLRGRLGQREEGEDIDSSARTDWWTITKLVLLFVGVVLLLDVLGWWLTAALLFGGAALSLGAKKWWIALTAGLILGIATQILFGEGLGLFLPRGWAFDAWYGPGPLF</sequence>
<keyword evidence="1" id="KW-1133">Transmembrane helix</keyword>
<organism evidence="4 5">
    <name type="scientific">Microbacterium ginsengisoli</name>
    <dbReference type="NCBI Taxonomy" id="400772"/>
    <lineage>
        <taxon>Bacteria</taxon>
        <taxon>Bacillati</taxon>
        <taxon>Actinomycetota</taxon>
        <taxon>Actinomycetes</taxon>
        <taxon>Micrococcales</taxon>
        <taxon>Microbacteriaceae</taxon>
        <taxon>Microbacterium</taxon>
    </lineage>
</organism>
<feature type="transmembrane region" description="Helical" evidence="1">
    <location>
        <begin position="26"/>
        <end position="46"/>
    </location>
</feature>